<proteinExistence type="predicted"/>
<dbReference type="Proteomes" id="UP000265520">
    <property type="component" value="Unassembled WGS sequence"/>
</dbReference>
<dbReference type="EMBL" id="LXQA010013828">
    <property type="protein sequence ID" value="MCH88263.1"/>
    <property type="molecule type" value="Genomic_DNA"/>
</dbReference>
<gene>
    <name evidence="1" type="ORF">A2U01_0009147</name>
</gene>
<name>A0A392MM32_9FABA</name>
<evidence type="ECO:0000313" key="2">
    <source>
        <dbReference type="Proteomes" id="UP000265520"/>
    </source>
</evidence>
<reference evidence="1 2" key="1">
    <citation type="journal article" date="2018" name="Front. Plant Sci.">
        <title>Red Clover (Trifolium pratense) and Zigzag Clover (T. medium) - A Picture of Genomic Similarities and Differences.</title>
        <authorList>
            <person name="Dluhosova J."/>
            <person name="Istvanek J."/>
            <person name="Nedelnik J."/>
            <person name="Repkova J."/>
        </authorList>
    </citation>
    <scope>NUCLEOTIDE SEQUENCE [LARGE SCALE GENOMIC DNA]</scope>
    <source>
        <strain evidence="2">cv. 10/8</strain>
        <tissue evidence="1">Leaf</tissue>
    </source>
</reference>
<protein>
    <submittedName>
        <fullName evidence="1">Uncharacterized protein</fullName>
    </submittedName>
</protein>
<organism evidence="1 2">
    <name type="scientific">Trifolium medium</name>
    <dbReference type="NCBI Taxonomy" id="97028"/>
    <lineage>
        <taxon>Eukaryota</taxon>
        <taxon>Viridiplantae</taxon>
        <taxon>Streptophyta</taxon>
        <taxon>Embryophyta</taxon>
        <taxon>Tracheophyta</taxon>
        <taxon>Spermatophyta</taxon>
        <taxon>Magnoliopsida</taxon>
        <taxon>eudicotyledons</taxon>
        <taxon>Gunneridae</taxon>
        <taxon>Pentapetalae</taxon>
        <taxon>rosids</taxon>
        <taxon>fabids</taxon>
        <taxon>Fabales</taxon>
        <taxon>Fabaceae</taxon>
        <taxon>Papilionoideae</taxon>
        <taxon>50 kb inversion clade</taxon>
        <taxon>NPAAA clade</taxon>
        <taxon>Hologalegina</taxon>
        <taxon>IRL clade</taxon>
        <taxon>Trifolieae</taxon>
        <taxon>Trifolium</taxon>
    </lineage>
</organism>
<sequence length="143" mass="15653">MFARRSCSTSLLVGRVEFRRRCFLLGLWRCFSHHGSECLFFQIWLLGFTIVSTSVHGGGRRFQDSFVGSVSPVALCCCNALISDSSRSVEICSFVVVGAASVSSSFQDLVAAVLFCFCSDSKDCGGLGWFGLKAPFYSRCDLL</sequence>
<keyword evidence="2" id="KW-1185">Reference proteome</keyword>
<dbReference type="AlphaFoldDB" id="A0A392MM32"/>
<accession>A0A392MM32</accession>
<evidence type="ECO:0000313" key="1">
    <source>
        <dbReference type="EMBL" id="MCH88263.1"/>
    </source>
</evidence>
<comment type="caution">
    <text evidence="1">The sequence shown here is derived from an EMBL/GenBank/DDBJ whole genome shotgun (WGS) entry which is preliminary data.</text>
</comment>